<dbReference type="EMBL" id="JAVRRD010000021">
    <property type="protein sequence ID" value="KAK5048644.1"/>
    <property type="molecule type" value="Genomic_DNA"/>
</dbReference>
<dbReference type="InterPro" id="IPR021276">
    <property type="entry name" value="DUF2855"/>
</dbReference>
<dbReference type="AlphaFoldDB" id="A0AAV9N3J6"/>
<comment type="caution">
    <text evidence="1">The sequence shown here is derived from an EMBL/GenBank/DDBJ whole genome shotgun (WGS) entry which is preliminary data.</text>
</comment>
<sequence length="433" mass="47332">MSTQPPTLRVVDKTHYDRQFFTTPPVDQLGPLSDSSVRIQSTLIGLSSNNLAYCAAGTALHWWDTFPVPKYVEAPYNDRSQYGISPGWGYATILESTVPALKKGSMLWGFFPISTFPVDLLLRQSSQIAEHFIEVSEHRNKVMPLYQRYIAVPDTLESVKAENSSAAWKSMLLPPWKSAYTFNRFGFASLPGDPVLHPGIGHPWTVQDGDLSKTLMICLGAGTKTGRSFIHQLATNRAPSSGPIAVLEISSTTPESSPFVRLQSVFPIKAAQYADLQDEALSEWMFGLPIDRIVVIDFSGRAGVCEPLTTKLRANTAGVNVEVLVVGGESKVYTPEQLLERRATTSRLGAIQCNASGIREEAMAAIGEAKFFVEQDAAFDRFLEGELVDGKGVVLGVRLGVREGLRGKEGIEGSWDRLAHGKVPGDEGLTFLL</sequence>
<organism evidence="1 2">
    <name type="scientific">Exophiala bonariae</name>
    <dbReference type="NCBI Taxonomy" id="1690606"/>
    <lineage>
        <taxon>Eukaryota</taxon>
        <taxon>Fungi</taxon>
        <taxon>Dikarya</taxon>
        <taxon>Ascomycota</taxon>
        <taxon>Pezizomycotina</taxon>
        <taxon>Eurotiomycetes</taxon>
        <taxon>Chaetothyriomycetidae</taxon>
        <taxon>Chaetothyriales</taxon>
        <taxon>Herpotrichiellaceae</taxon>
        <taxon>Exophiala</taxon>
    </lineage>
</organism>
<gene>
    <name evidence="1" type="ORF">LTR84_005735</name>
</gene>
<dbReference type="Pfam" id="PF11017">
    <property type="entry name" value="DUF2855"/>
    <property type="match status" value="1"/>
</dbReference>
<reference evidence="1 2" key="1">
    <citation type="submission" date="2023-08" db="EMBL/GenBank/DDBJ databases">
        <title>Black Yeasts Isolated from many extreme environments.</title>
        <authorList>
            <person name="Coleine C."/>
            <person name="Stajich J.E."/>
            <person name="Selbmann L."/>
        </authorList>
    </citation>
    <scope>NUCLEOTIDE SEQUENCE [LARGE SCALE GENOMIC DNA]</scope>
    <source>
        <strain evidence="1 2">CCFEE 5792</strain>
    </source>
</reference>
<keyword evidence="2" id="KW-1185">Reference proteome</keyword>
<dbReference type="Proteomes" id="UP001358417">
    <property type="component" value="Unassembled WGS sequence"/>
</dbReference>
<dbReference type="RefSeq" id="XP_064704003.1">
    <property type="nucleotide sequence ID" value="XM_064849300.1"/>
</dbReference>
<proteinExistence type="predicted"/>
<evidence type="ECO:0000313" key="1">
    <source>
        <dbReference type="EMBL" id="KAK5048644.1"/>
    </source>
</evidence>
<evidence type="ECO:0000313" key="2">
    <source>
        <dbReference type="Proteomes" id="UP001358417"/>
    </source>
</evidence>
<protein>
    <submittedName>
        <fullName evidence="1">Uncharacterized protein</fullName>
    </submittedName>
</protein>
<accession>A0AAV9N3J6</accession>
<dbReference type="GeneID" id="89973910"/>
<name>A0AAV9N3J6_9EURO</name>